<evidence type="ECO:0000313" key="1">
    <source>
        <dbReference type="EMBL" id="CAA9511684.1"/>
    </source>
</evidence>
<protein>
    <recommendedName>
        <fullName evidence="2">Carbon monoxide oxidation accessory protein CoxG</fullName>
    </recommendedName>
</protein>
<dbReference type="PANTHER" id="PTHR38588">
    <property type="entry name" value="BLL0334 PROTEIN"/>
    <property type="match status" value="1"/>
</dbReference>
<sequence>MKLEQSFEVKAPVDVVWAALVDLERVAPCLPGAAITGHDEDGTYHGEFKVKLGPTTASYRGTVRIEEADEATHRATMKAKGTDKRGQGGASATIVNTLVAVDGGTRVDAVTDYTITGRLASFGRGGMIQDISNRLLGDFSSCLQAELAPVEPNVEAAAAPPADAPGGTFAGGGP</sequence>
<dbReference type="EMBL" id="CADCVS010000328">
    <property type="protein sequence ID" value="CAA9511684.1"/>
    <property type="molecule type" value="Genomic_DNA"/>
</dbReference>
<dbReference type="AlphaFoldDB" id="A0A6J4T256"/>
<evidence type="ECO:0008006" key="2">
    <source>
        <dbReference type="Google" id="ProtNLM"/>
    </source>
</evidence>
<accession>A0A6J4T256</accession>
<dbReference type="PANTHER" id="PTHR38588:SF1">
    <property type="entry name" value="BLL0334 PROTEIN"/>
    <property type="match status" value="1"/>
</dbReference>
<dbReference type="InterPro" id="IPR023393">
    <property type="entry name" value="START-like_dom_sf"/>
</dbReference>
<organism evidence="1">
    <name type="scientific">uncultured Solirubrobacteraceae bacterium</name>
    <dbReference type="NCBI Taxonomy" id="1162706"/>
    <lineage>
        <taxon>Bacteria</taxon>
        <taxon>Bacillati</taxon>
        <taxon>Actinomycetota</taxon>
        <taxon>Thermoleophilia</taxon>
        <taxon>Solirubrobacterales</taxon>
        <taxon>Solirubrobacteraceae</taxon>
        <taxon>environmental samples</taxon>
    </lineage>
</organism>
<reference evidence="1" key="1">
    <citation type="submission" date="2020-02" db="EMBL/GenBank/DDBJ databases">
        <authorList>
            <person name="Meier V. D."/>
        </authorList>
    </citation>
    <scope>NUCLEOTIDE SEQUENCE</scope>
    <source>
        <strain evidence="1">AVDCRST_MAG30</strain>
    </source>
</reference>
<dbReference type="Pfam" id="PF06240">
    <property type="entry name" value="COXG"/>
    <property type="match status" value="1"/>
</dbReference>
<gene>
    <name evidence="1" type="ORF">AVDCRST_MAG30-2524</name>
</gene>
<name>A0A6J4T256_9ACTN</name>
<dbReference type="CDD" id="cd07823">
    <property type="entry name" value="SRPBCC_5"/>
    <property type="match status" value="1"/>
</dbReference>
<dbReference type="InterPro" id="IPR010419">
    <property type="entry name" value="CO_DH_gsu"/>
</dbReference>
<dbReference type="SUPFAM" id="SSF55961">
    <property type="entry name" value="Bet v1-like"/>
    <property type="match status" value="1"/>
</dbReference>
<proteinExistence type="predicted"/>
<dbReference type="Gene3D" id="3.30.530.20">
    <property type="match status" value="1"/>
</dbReference>